<comment type="caution">
    <text evidence="2">The sequence shown here is derived from an EMBL/GenBank/DDBJ whole genome shotgun (WGS) entry which is preliminary data.</text>
</comment>
<reference evidence="3" key="1">
    <citation type="journal article" date="2019" name="Int. J. Syst. Evol. Microbiol.">
        <title>The Global Catalogue of Microorganisms (GCM) 10K type strain sequencing project: providing services to taxonomists for standard genome sequencing and annotation.</title>
        <authorList>
            <consortium name="The Broad Institute Genomics Platform"/>
            <consortium name="The Broad Institute Genome Sequencing Center for Infectious Disease"/>
            <person name="Wu L."/>
            <person name="Ma J."/>
        </authorList>
    </citation>
    <scope>NUCLEOTIDE SEQUENCE [LARGE SCALE GENOMIC DNA]</scope>
    <source>
        <strain evidence="3">CCUG 55995</strain>
    </source>
</reference>
<sequence>MQELLDIMRRLRAPGGCPWDREQTHESLRPYLLEEAAEAADAISTGHPGELRDELGDVLLQVAFHSVIAQEGGRFSYEDVERGIVDKLIRRHPHVFADSAALNSAQVVDNWQAIKASERAGRPRRASERVPTSLGALAREAQTQKLAGVTGDREDLQRALSAAPNSEEGVAQVLAAVVAWARAVGADPEVALRAQTARTLEALDEPEATGD</sequence>
<name>A0ABV9ID06_9DEIO</name>
<feature type="domain" description="NTP pyrophosphohydrolase MazG-like" evidence="1">
    <location>
        <begin position="23"/>
        <end position="96"/>
    </location>
</feature>
<evidence type="ECO:0000313" key="3">
    <source>
        <dbReference type="Proteomes" id="UP001595952"/>
    </source>
</evidence>
<evidence type="ECO:0000259" key="1">
    <source>
        <dbReference type="Pfam" id="PF03819"/>
    </source>
</evidence>
<dbReference type="InterPro" id="IPR011551">
    <property type="entry name" value="NTP_PyrPHydrolase_MazG"/>
</dbReference>
<proteinExistence type="predicted"/>
<evidence type="ECO:0000313" key="2">
    <source>
        <dbReference type="EMBL" id="MFC4639531.1"/>
    </source>
</evidence>
<dbReference type="EMBL" id="JBHSEI010000010">
    <property type="protein sequence ID" value="MFC4639531.1"/>
    <property type="molecule type" value="Genomic_DNA"/>
</dbReference>
<dbReference type="Gene3D" id="1.10.287.1080">
    <property type="entry name" value="MazG-like"/>
    <property type="match status" value="1"/>
</dbReference>
<dbReference type="InterPro" id="IPR004518">
    <property type="entry name" value="MazG-like_dom"/>
</dbReference>
<dbReference type="NCBIfam" id="TIGR00444">
    <property type="entry name" value="mazG"/>
    <property type="match status" value="1"/>
</dbReference>
<dbReference type="CDD" id="cd11528">
    <property type="entry name" value="NTP-PPase_MazG_Nterm"/>
    <property type="match status" value="1"/>
</dbReference>
<dbReference type="NCBIfam" id="NF008986">
    <property type="entry name" value="PRK12333.1"/>
    <property type="match status" value="1"/>
</dbReference>
<gene>
    <name evidence="2" type="ORF">ACFO0D_14430</name>
</gene>
<dbReference type="Proteomes" id="UP001595952">
    <property type="component" value="Unassembled WGS sequence"/>
</dbReference>
<dbReference type="InterPro" id="IPR048015">
    <property type="entry name" value="NTP-PPase_MazG-like_N"/>
</dbReference>
<dbReference type="SUPFAM" id="SSF101386">
    <property type="entry name" value="all-alpha NTP pyrophosphatases"/>
    <property type="match status" value="1"/>
</dbReference>
<dbReference type="RefSeq" id="WP_380062517.1">
    <property type="nucleotide sequence ID" value="NZ_JBHSEI010000010.1"/>
</dbReference>
<organism evidence="2 3">
    <name type="scientific">Deinococcus hohokamensis</name>
    <dbReference type="NCBI Taxonomy" id="309883"/>
    <lineage>
        <taxon>Bacteria</taxon>
        <taxon>Thermotogati</taxon>
        <taxon>Deinococcota</taxon>
        <taxon>Deinococci</taxon>
        <taxon>Deinococcales</taxon>
        <taxon>Deinococcaceae</taxon>
        <taxon>Deinococcus</taxon>
    </lineage>
</organism>
<protein>
    <submittedName>
        <fullName evidence="2">MazG family protein</fullName>
    </submittedName>
</protein>
<accession>A0ABV9ID06</accession>
<dbReference type="Pfam" id="PF03819">
    <property type="entry name" value="MazG"/>
    <property type="match status" value="1"/>
</dbReference>
<dbReference type="PANTHER" id="PTHR30522:SF0">
    <property type="entry name" value="NUCLEOSIDE TRIPHOSPHATE PYROPHOSPHOHYDROLASE"/>
    <property type="match status" value="1"/>
</dbReference>
<keyword evidence="3" id="KW-1185">Reference proteome</keyword>
<dbReference type="PANTHER" id="PTHR30522">
    <property type="entry name" value="NUCLEOSIDE TRIPHOSPHATE PYROPHOSPHOHYDROLASE"/>
    <property type="match status" value="1"/>
</dbReference>